<dbReference type="EMBL" id="CAJVPY010000041">
    <property type="protein sequence ID" value="CAG8446122.1"/>
    <property type="molecule type" value="Genomic_DNA"/>
</dbReference>
<proteinExistence type="predicted"/>
<dbReference type="Proteomes" id="UP000789405">
    <property type="component" value="Unassembled WGS sequence"/>
</dbReference>
<reference evidence="1" key="1">
    <citation type="submission" date="2021-06" db="EMBL/GenBank/DDBJ databases">
        <authorList>
            <person name="Kallberg Y."/>
            <person name="Tangrot J."/>
            <person name="Rosling A."/>
        </authorList>
    </citation>
    <scope>NUCLEOTIDE SEQUENCE</scope>
    <source>
        <strain evidence="1">MA453B</strain>
    </source>
</reference>
<dbReference type="AlphaFoldDB" id="A0A9N8V7T4"/>
<comment type="caution">
    <text evidence="1">The sequence shown here is derived from an EMBL/GenBank/DDBJ whole genome shotgun (WGS) entry which is preliminary data.</text>
</comment>
<organism evidence="1 2">
    <name type="scientific">Dentiscutata erythropus</name>
    <dbReference type="NCBI Taxonomy" id="1348616"/>
    <lineage>
        <taxon>Eukaryota</taxon>
        <taxon>Fungi</taxon>
        <taxon>Fungi incertae sedis</taxon>
        <taxon>Mucoromycota</taxon>
        <taxon>Glomeromycotina</taxon>
        <taxon>Glomeromycetes</taxon>
        <taxon>Diversisporales</taxon>
        <taxon>Gigasporaceae</taxon>
        <taxon>Dentiscutata</taxon>
    </lineage>
</organism>
<gene>
    <name evidence="1" type="ORF">DERYTH_LOCUS217</name>
</gene>
<name>A0A9N8V7T4_9GLOM</name>
<protein>
    <submittedName>
        <fullName evidence="1">18764_t:CDS:1</fullName>
    </submittedName>
</protein>
<evidence type="ECO:0000313" key="1">
    <source>
        <dbReference type="EMBL" id="CAG8446122.1"/>
    </source>
</evidence>
<keyword evidence="2" id="KW-1185">Reference proteome</keyword>
<accession>A0A9N8V7T4</accession>
<sequence length="86" mass="9893">MSILSSMKTNENTNLETIVLINEEEIEEMPIIKDIIVKIQENKFEKESEQQIKPVKAIQAITRLDSVLGYIEQSEPSIEINIKVFC</sequence>
<dbReference type="OrthoDB" id="2435434at2759"/>
<evidence type="ECO:0000313" key="2">
    <source>
        <dbReference type="Proteomes" id="UP000789405"/>
    </source>
</evidence>